<dbReference type="GO" id="GO:0016787">
    <property type="term" value="F:hydrolase activity"/>
    <property type="evidence" value="ECO:0007669"/>
    <property type="project" value="InterPro"/>
</dbReference>
<proteinExistence type="predicted"/>
<reference evidence="4 5" key="1">
    <citation type="submission" date="2016-10" db="EMBL/GenBank/DDBJ databases">
        <authorList>
            <person name="de Groot N.N."/>
        </authorList>
    </citation>
    <scope>NUCLEOTIDE SEQUENCE [LARGE SCALE GENOMIC DNA]</scope>
    <source>
        <strain evidence="4 5">DSM 23421</strain>
    </source>
</reference>
<evidence type="ECO:0000256" key="1">
    <source>
        <dbReference type="SAM" id="MobiDB-lite"/>
    </source>
</evidence>
<dbReference type="InterPro" id="IPR010496">
    <property type="entry name" value="AL/BT2_dom"/>
</dbReference>
<feature type="domain" description="3-keto-alpha-glucoside-1,2-lyase/3-keto-2-hydroxy-glucal hydratase" evidence="3">
    <location>
        <begin position="160"/>
        <end position="337"/>
    </location>
</feature>
<gene>
    <name evidence="4" type="ORF">SAMN05421636_102177</name>
</gene>
<protein>
    <recommendedName>
        <fullName evidence="3">3-keto-alpha-glucoside-1,2-lyase/3-keto-2-hydroxy-glucal hydratase domain-containing protein</fullName>
    </recommendedName>
</protein>
<evidence type="ECO:0000256" key="2">
    <source>
        <dbReference type="SAM" id="SignalP"/>
    </source>
</evidence>
<dbReference type="Proteomes" id="UP000199109">
    <property type="component" value="Unassembled WGS sequence"/>
</dbReference>
<dbReference type="OrthoDB" id="190957at2"/>
<keyword evidence="5" id="KW-1185">Reference proteome</keyword>
<dbReference type="EMBL" id="FNAO01000002">
    <property type="protein sequence ID" value="SDD87349.1"/>
    <property type="molecule type" value="Genomic_DNA"/>
</dbReference>
<keyword evidence="2" id="KW-0732">Signal</keyword>
<dbReference type="Gene3D" id="2.60.120.560">
    <property type="entry name" value="Exo-inulinase, domain 1"/>
    <property type="match status" value="1"/>
</dbReference>
<dbReference type="STRING" id="641691.SAMN05421636_102177"/>
<evidence type="ECO:0000313" key="5">
    <source>
        <dbReference type="Proteomes" id="UP000199109"/>
    </source>
</evidence>
<dbReference type="AlphaFoldDB" id="A0A1G6YAA5"/>
<accession>A0A1G6YAA5</accession>
<name>A0A1G6YAA5_9FLAO</name>
<evidence type="ECO:0000313" key="4">
    <source>
        <dbReference type="EMBL" id="SDD87349.1"/>
    </source>
</evidence>
<feature type="signal peptide" evidence="2">
    <location>
        <begin position="1"/>
        <end position="20"/>
    </location>
</feature>
<dbReference type="Pfam" id="PF06439">
    <property type="entry name" value="3keto-disac_hyd"/>
    <property type="match status" value="1"/>
</dbReference>
<feature type="chain" id="PRO_5011437777" description="3-keto-alpha-glucoside-1,2-lyase/3-keto-2-hydroxy-glucal hydratase domain-containing protein" evidence="2">
    <location>
        <begin position="21"/>
        <end position="341"/>
    </location>
</feature>
<feature type="region of interest" description="Disordered" evidence="1">
    <location>
        <begin position="119"/>
        <end position="154"/>
    </location>
</feature>
<dbReference type="RefSeq" id="WP_091865944.1">
    <property type="nucleotide sequence ID" value="NZ_FNAO01000002.1"/>
</dbReference>
<evidence type="ECO:0000259" key="3">
    <source>
        <dbReference type="Pfam" id="PF06439"/>
    </source>
</evidence>
<organism evidence="4 5">
    <name type="scientific">Pricia antarctica</name>
    <dbReference type="NCBI Taxonomy" id="641691"/>
    <lineage>
        <taxon>Bacteria</taxon>
        <taxon>Pseudomonadati</taxon>
        <taxon>Bacteroidota</taxon>
        <taxon>Flavobacteriia</taxon>
        <taxon>Flavobacteriales</taxon>
        <taxon>Flavobacteriaceae</taxon>
        <taxon>Pricia</taxon>
    </lineage>
</organism>
<sequence length="341" mass="37684">MKNTSLFIAVLFFSSSMASANPTFKSLTTENEFLGTWTLDVEGGGVGWLNVHDNQGFLDAELLWIGGSVLPVSDVYLADENTLVVTRTNEVNMFKDGAANERKHIRTYTLRIKKSGDRLQGTMTGPSWEGPGETSDTFTGKRMPPMPEKPDMSQIKYGKPITLFNGKDLTGWKLIDPEHKNGFKVVDGQLTNNPVQPEQGEHLHYGNLRTEKEFMDFNLKLEVNVPEGSNSGIYLRGLYEIQVVDSYGKELDPHNMGALYSRITPSVTAEKPAGEWQTLDITLYDRHLTVVFNGKKIIDNQPMAGPTGGAISSDVMAPGPIYLQGDHGTVAYRNIVLTPVL</sequence>